<accession>A0ABY6U7N8</accession>
<evidence type="ECO:0000313" key="5">
    <source>
        <dbReference type="EMBL" id="VUC26064.1"/>
    </source>
</evidence>
<dbReference type="Pfam" id="PF11951">
    <property type="entry name" value="Fungal_trans_2"/>
    <property type="match status" value="1"/>
</dbReference>
<evidence type="ECO:0000256" key="2">
    <source>
        <dbReference type="ARBA" id="ARBA00023242"/>
    </source>
</evidence>
<dbReference type="SMART" id="SM00066">
    <property type="entry name" value="GAL4"/>
    <property type="match status" value="1"/>
</dbReference>
<dbReference type="PANTHER" id="PTHR37534">
    <property type="entry name" value="TRANSCRIPTIONAL ACTIVATOR PROTEIN UGA3"/>
    <property type="match status" value="1"/>
</dbReference>
<proteinExistence type="predicted"/>
<dbReference type="PANTHER" id="PTHR37534:SF46">
    <property type="entry name" value="ZN(II)2CYS6 TRANSCRIPTION FACTOR (EUROFUNG)"/>
    <property type="match status" value="1"/>
</dbReference>
<organism evidence="5 6">
    <name type="scientific">Bionectria ochroleuca</name>
    <name type="common">Gliocladium roseum</name>
    <dbReference type="NCBI Taxonomy" id="29856"/>
    <lineage>
        <taxon>Eukaryota</taxon>
        <taxon>Fungi</taxon>
        <taxon>Dikarya</taxon>
        <taxon>Ascomycota</taxon>
        <taxon>Pezizomycotina</taxon>
        <taxon>Sordariomycetes</taxon>
        <taxon>Hypocreomycetidae</taxon>
        <taxon>Hypocreales</taxon>
        <taxon>Bionectriaceae</taxon>
        <taxon>Clonostachys</taxon>
    </lineage>
</organism>
<dbReference type="PROSITE" id="PS50048">
    <property type="entry name" value="ZN2_CY6_FUNGAL_2"/>
    <property type="match status" value="1"/>
</dbReference>
<dbReference type="SUPFAM" id="SSF57701">
    <property type="entry name" value="Zn2/Cys6 DNA-binding domain"/>
    <property type="match status" value="1"/>
</dbReference>
<feature type="domain" description="Zn(2)-C6 fungal-type" evidence="4">
    <location>
        <begin position="17"/>
        <end position="45"/>
    </location>
</feature>
<dbReference type="PROSITE" id="PS00463">
    <property type="entry name" value="ZN2_CY6_FUNGAL_1"/>
    <property type="match status" value="1"/>
</dbReference>
<evidence type="ECO:0000259" key="4">
    <source>
        <dbReference type="PROSITE" id="PS50048"/>
    </source>
</evidence>
<reference evidence="5 6" key="1">
    <citation type="submission" date="2019-06" db="EMBL/GenBank/DDBJ databases">
        <authorList>
            <person name="Broberg M."/>
        </authorList>
    </citation>
    <scope>NUCLEOTIDE SEQUENCE [LARGE SCALE GENOMIC DNA]</scope>
</reference>
<evidence type="ECO:0000313" key="6">
    <source>
        <dbReference type="Proteomes" id="UP000766486"/>
    </source>
</evidence>
<gene>
    <name evidence="5" type="ORF">CLO192961_LOCUS179563</name>
</gene>
<dbReference type="Proteomes" id="UP000766486">
    <property type="component" value="Unassembled WGS sequence"/>
</dbReference>
<comment type="caution">
    <text evidence="5">The sequence shown here is derived from an EMBL/GenBank/DDBJ whole genome shotgun (WGS) entry which is preliminary data.</text>
</comment>
<sequence>MSQGPGSPTRYHKTFSGCWSCRERKIKCDEAKPTCRQCKKSRLECKGYDLRLQWITNKQPDTEFPGVNHLRRNIALDAHTPVLSVDKIDEILITLGQYDPRYRPATEENLHIFMECFGVFRDANHEVTPSPLALGPTPTSREARSALDTASTASSPVVEWNASIDVHTHLSSTLEDYGDSMINGYSSKLPSFFILDFDSHNRNTLPSFRDHIGETETDAFGTYENGLAKAYQAVTLGKKEKFLIHYYSKRIVNILCVIENGASPWKTIHLPKALRAIGEITIEGKTSRICEALVCSCLSISAFCLSNDCRIRLQEVDALGWEKRADEYRLQAIKLLRSAMETDLHPKRGAKYTDFLATTLSMITIDVMSGETDTCGIHLDGALRLINHGQAWNQQYSSKADTLHRMYFYLRAIFESTLPRNHRLRRLKTSCSTKQDVESQDVFCHNIVAQCSAWSPPLISDHNIDPKIGSYESIYGVPYSLLLLLTKIIDLTYKLYDESFDGRMPLNLMDECDELEHSIMDWPANANFPSEPPTTYSSNAKIVYYHTAAFHGALVIYFAQHIRLVGHHFLQPHIRAVLDCMEIIEQIKVETNLIAAPLYWPAFIASSVAFDEGLQSRFRKWYEHMMFYGIEALRTGFSVLEEVWTLGPRRADRVTCSWREVVERSGKILMLS</sequence>
<evidence type="ECO:0000256" key="3">
    <source>
        <dbReference type="SAM" id="MobiDB-lite"/>
    </source>
</evidence>
<dbReference type="EMBL" id="CABFNS010000742">
    <property type="protein sequence ID" value="VUC26064.1"/>
    <property type="molecule type" value="Genomic_DNA"/>
</dbReference>
<dbReference type="InterPro" id="IPR036864">
    <property type="entry name" value="Zn2-C6_fun-type_DNA-bd_sf"/>
</dbReference>
<feature type="region of interest" description="Disordered" evidence="3">
    <location>
        <begin position="130"/>
        <end position="150"/>
    </location>
</feature>
<name>A0ABY6U7N8_BIOOC</name>
<comment type="subcellular location">
    <subcellularLocation>
        <location evidence="1">Nucleus</location>
    </subcellularLocation>
</comment>
<dbReference type="InterPro" id="IPR001138">
    <property type="entry name" value="Zn2Cys6_DnaBD"/>
</dbReference>
<dbReference type="Pfam" id="PF00172">
    <property type="entry name" value="Zn_clus"/>
    <property type="match status" value="1"/>
</dbReference>
<keyword evidence="6" id="KW-1185">Reference proteome</keyword>
<protein>
    <recommendedName>
        <fullName evidence="4">Zn(2)-C6 fungal-type domain-containing protein</fullName>
    </recommendedName>
</protein>
<dbReference type="InterPro" id="IPR021858">
    <property type="entry name" value="Fun_TF"/>
</dbReference>
<dbReference type="CDD" id="cd00067">
    <property type="entry name" value="GAL4"/>
    <property type="match status" value="1"/>
</dbReference>
<evidence type="ECO:0000256" key="1">
    <source>
        <dbReference type="ARBA" id="ARBA00004123"/>
    </source>
</evidence>
<keyword evidence="2" id="KW-0539">Nucleus</keyword>
<dbReference type="Gene3D" id="4.10.240.10">
    <property type="entry name" value="Zn(2)-C6 fungal-type DNA-binding domain"/>
    <property type="match status" value="1"/>
</dbReference>